<keyword evidence="3" id="KW-1185">Reference proteome</keyword>
<organism evidence="2 3">
    <name type="scientific">Puccinia graminis f. sp. tritici</name>
    <dbReference type="NCBI Taxonomy" id="56615"/>
    <lineage>
        <taxon>Eukaryota</taxon>
        <taxon>Fungi</taxon>
        <taxon>Dikarya</taxon>
        <taxon>Basidiomycota</taxon>
        <taxon>Pucciniomycotina</taxon>
        <taxon>Pucciniomycetes</taxon>
        <taxon>Pucciniales</taxon>
        <taxon>Pucciniaceae</taxon>
        <taxon>Puccinia</taxon>
    </lineage>
</organism>
<evidence type="ECO:0000313" key="3">
    <source>
        <dbReference type="Proteomes" id="UP000324748"/>
    </source>
</evidence>
<reference evidence="2 3" key="1">
    <citation type="submission" date="2019-05" db="EMBL/GenBank/DDBJ databases">
        <title>Emergence of the Ug99 lineage of the wheat stem rust pathogen through somatic hybridization.</title>
        <authorList>
            <person name="Li F."/>
            <person name="Upadhyaya N.M."/>
            <person name="Sperschneider J."/>
            <person name="Matny O."/>
            <person name="Nguyen-Phuc H."/>
            <person name="Mago R."/>
            <person name="Raley C."/>
            <person name="Miller M.E."/>
            <person name="Silverstein K.A.T."/>
            <person name="Henningsen E."/>
            <person name="Hirsch C.D."/>
            <person name="Visser B."/>
            <person name="Pretorius Z.A."/>
            <person name="Steffenson B.J."/>
            <person name="Schwessinger B."/>
            <person name="Dodds P.N."/>
            <person name="Figueroa M."/>
        </authorList>
    </citation>
    <scope>NUCLEOTIDE SEQUENCE [LARGE SCALE GENOMIC DNA]</scope>
    <source>
        <strain evidence="2">21-0</strain>
    </source>
</reference>
<name>A0A5B0NBQ8_PUCGR</name>
<sequence>MLLLLILADDLKHLLDSNLADNLKQETLKKTAEVKKPLQKSANVMMGDSETSSMEHAPSHKGHGHGPEATPSAPCTPKTASRRHNHPLSVAMPREDATGTKPKPRHRSSAISSRQEGELSKGALDSLYTVPAWCFPEQGRLLTWRGMAGVKRSRTHVLLPLKVLMNSSSAWVLTPSFHPGSFVLLRLNIPFIQSA</sequence>
<accession>A0A5B0NBQ8</accession>
<gene>
    <name evidence="2" type="ORF">PGT21_008063</name>
</gene>
<protein>
    <submittedName>
        <fullName evidence="2">Uncharacterized protein</fullName>
    </submittedName>
</protein>
<feature type="region of interest" description="Disordered" evidence="1">
    <location>
        <begin position="46"/>
        <end position="117"/>
    </location>
</feature>
<dbReference type="AlphaFoldDB" id="A0A5B0NBQ8"/>
<dbReference type="Proteomes" id="UP000324748">
    <property type="component" value="Unassembled WGS sequence"/>
</dbReference>
<dbReference type="EMBL" id="VSWC01000105">
    <property type="protein sequence ID" value="KAA1086677.1"/>
    <property type="molecule type" value="Genomic_DNA"/>
</dbReference>
<evidence type="ECO:0000313" key="2">
    <source>
        <dbReference type="EMBL" id="KAA1086677.1"/>
    </source>
</evidence>
<proteinExistence type="predicted"/>
<evidence type="ECO:0000256" key="1">
    <source>
        <dbReference type="SAM" id="MobiDB-lite"/>
    </source>
</evidence>
<comment type="caution">
    <text evidence="2">The sequence shown here is derived from an EMBL/GenBank/DDBJ whole genome shotgun (WGS) entry which is preliminary data.</text>
</comment>